<reference evidence="9 10" key="1">
    <citation type="submission" date="2020-08" db="EMBL/GenBank/DDBJ databases">
        <title>Genome public.</title>
        <authorList>
            <person name="Liu C."/>
            <person name="Sun Q."/>
        </authorList>
    </citation>
    <scope>NUCLEOTIDE SEQUENCE [LARGE SCALE GENOMIC DNA]</scope>
    <source>
        <strain evidence="9 10">NSJ-37</strain>
    </source>
</reference>
<feature type="domain" description="GS beta-grasp" evidence="7">
    <location>
        <begin position="16"/>
        <end position="100"/>
    </location>
</feature>
<accession>A0ABR7MZ78</accession>
<keyword evidence="4" id="KW-0067">ATP-binding</keyword>
<keyword evidence="3" id="KW-0547">Nucleotide-binding</keyword>
<dbReference type="SMART" id="SM01230">
    <property type="entry name" value="Gln-synt_C"/>
    <property type="match status" value="1"/>
</dbReference>
<dbReference type="SUPFAM" id="SSF54368">
    <property type="entry name" value="Glutamine synthetase, N-terminal domain"/>
    <property type="match status" value="1"/>
</dbReference>
<name>A0ABR7MZ78_9FIRM</name>
<dbReference type="InterPro" id="IPR008146">
    <property type="entry name" value="Gln_synth_cat_dom"/>
</dbReference>
<gene>
    <name evidence="9" type="ORF">H8704_03435</name>
</gene>
<dbReference type="RefSeq" id="WP_249297363.1">
    <property type="nucleotide sequence ID" value="NZ_JACRSX010000003.1"/>
</dbReference>
<dbReference type="InterPro" id="IPR036651">
    <property type="entry name" value="Gln_synt_N_sf"/>
</dbReference>
<dbReference type="InterPro" id="IPR008147">
    <property type="entry name" value="Gln_synt_N"/>
</dbReference>
<evidence type="ECO:0000313" key="10">
    <source>
        <dbReference type="Proteomes" id="UP000606193"/>
    </source>
</evidence>
<dbReference type="Proteomes" id="UP000606193">
    <property type="component" value="Unassembled WGS sequence"/>
</dbReference>
<evidence type="ECO:0000256" key="5">
    <source>
        <dbReference type="PROSITE-ProRule" id="PRU01330"/>
    </source>
</evidence>
<dbReference type="PANTHER" id="PTHR43785:SF12">
    <property type="entry name" value="TYPE-1 GLUTAMINE SYNTHETASE 2"/>
    <property type="match status" value="1"/>
</dbReference>
<evidence type="ECO:0000256" key="1">
    <source>
        <dbReference type="ARBA" id="ARBA00009897"/>
    </source>
</evidence>
<evidence type="ECO:0000256" key="3">
    <source>
        <dbReference type="ARBA" id="ARBA00022741"/>
    </source>
</evidence>
<dbReference type="PROSITE" id="PS51987">
    <property type="entry name" value="GS_CATALYTIC"/>
    <property type="match status" value="1"/>
</dbReference>
<proteinExistence type="inferred from homology"/>
<evidence type="ECO:0000259" key="8">
    <source>
        <dbReference type="PROSITE" id="PS51987"/>
    </source>
</evidence>
<dbReference type="Gene3D" id="3.30.590.10">
    <property type="entry name" value="Glutamine synthetase/guanido kinase, catalytic domain"/>
    <property type="match status" value="1"/>
</dbReference>
<dbReference type="EMBL" id="JACRSX010000003">
    <property type="protein sequence ID" value="MBC8561691.1"/>
    <property type="molecule type" value="Genomic_DNA"/>
</dbReference>
<organism evidence="9 10">
    <name type="scientific">Jutongia huaianensis</name>
    <dbReference type="NCBI Taxonomy" id="2763668"/>
    <lineage>
        <taxon>Bacteria</taxon>
        <taxon>Bacillati</taxon>
        <taxon>Bacillota</taxon>
        <taxon>Clostridia</taxon>
        <taxon>Lachnospirales</taxon>
        <taxon>Lachnospiraceae</taxon>
        <taxon>Jutongia</taxon>
    </lineage>
</organism>
<comment type="similarity">
    <text evidence="1 5 6">Belongs to the glutamine synthetase family.</text>
</comment>
<evidence type="ECO:0000256" key="4">
    <source>
        <dbReference type="ARBA" id="ARBA00022840"/>
    </source>
</evidence>
<comment type="caution">
    <text evidence="9">The sequence shown here is derived from an EMBL/GenBank/DDBJ whole genome shotgun (WGS) entry which is preliminary data.</text>
</comment>
<dbReference type="Pfam" id="PF03951">
    <property type="entry name" value="Gln-synt_N"/>
    <property type="match status" value="1"/>
</dbReference>
<dbReference type="PANTHER" id="PTHR43785">
    <property type="entry name" value="GAMMA-GLUTAMYLPUTRESCINE SYNTHETASE"/>
    <property type="match status" value="1"/>
</dbReference>
<dbReference type="Pfam" id="PF00120">
    <property type="entry name" value="Gln-synt_C"/>
    <property type="match status" value="1"/>
</dbReference>
<sequence>MAKYTRDDILDMIEEEDIEFIRLQFTDIAGNLKNMATTVDQIDKILDGRCQFDCAAIDGFDGDMEELFLIPDLDTFVIFPWRPQHGKVARFICDIVKPDGTPFDGDSRYILKRIIAEAKDMGYDFDVALKNEFFLFDLGENGEPTQNSSEKGGYFDVGPADCGENARRDMVLYLADMGISTESSYHSDEAAQHVLDMTYTNALTMADNIMTSRLVIRTVAKRHGLHATFMPKPKKDSKGSGAHYTFSLSKNGKNIFTDADDSAGVSKEGYAFMAGILEHIADMSLVTNPLVNSYKRLVPGFLAPLRVSWSVHNSSPLIRLTSVGGDGGRIILRSPDGAANPYLVLAACLAAGMDGIKRNLQPPVCMDKMSKEELAKREKLPRTLYEAVKRFENDAFLRDVLGAHVSNYLISTKDAEWEEYCRQVTRWETDRYLGTV</sequence>
<dbReference type="InterPro" id="IPR014746">
    <property type="entry name" value="Gln_synth/guanido_kin_cat_dom"/>
</dbReference>
<dbReference type="SUPFAM" id="SSF55931">
    <property type="entry name" value="Glutamine synthetase/guanido kinase"/>
    <property type="match status" value="1"/>
</dbReference>
<evidence type="ECO:0000256" key="6">
    <source>
        <dbReference type="RuleBase" id="RU000384"/>
    </source>
</evidence>
<evidence type="ECO:0000259" key="7">
    <source>
        <dbReference type="PROSITE" id="PS51986"/>
    </source>
</evidence>
<keyword evidence="2" id="KW-0436">Ligase</keyword>
<evidence type="ECO:0000256" key="2">
    <source>
        <dbReference type="ARBA" id="ARBA00022598"/>
    </source>
</evidence>
<protein>
    <submittedName>
        <fullName evidence="9">Glutamine synthetase</fullName>
    </submittedName>
</protein>
<keyword evidence="10" id="KW-1185">Reference proteome</keyword>
<dbReference type="Gene3D" id="3.10.20.70">
    <property type="entry name" value="Glutamine synthetase, N-terminal domain"/>
    <property type="match status" value="1"/>
</dbReference>
<evidence type="ECO:0000313" key="9">
    <source>
        <dbReference type="EMBL" id="MBC8561691.1"/>
    </source>
</evidence>
<dbReference type="PROSITE" id="PS51986">
    <property type="entry name" value="GS_BETA_GRASP"/>
    <property type="match status" value="1"/>
</dbReference>
<feature type="domain" description="GS catalytic" evidence="8">
    <location>
        <begin position="107"/>
        <end position="436"/>
    </location>
</feature>